<feature type="region of interest" description="Disordered" evidence="8">
    <location>
        <begin position="264"/>
        <end position="346"/>
    </location>
</feature>
<reference evidence="11" key="3">
    <citation type="submission" date="2014-03" db="EMBL/GenBank/DDBJ databases">
        <title>Genome Sequence of the Tsetse Fly (Glossina morsitans): Vector of African Trypanosomiasis.</title>
        <authorList>
            <person name="Lawson D."/>
        </authorList>
    </citation>
    <scope>NUCLEOTIDE SEQUENCE [LARGE SCALE GENOMIC DNA]</scope>
    <source>
        <strain evidence="11">Yale</strain>
    </source>
</reference>
<keyword evidence="6" id="KW-0539">Nucleus</keyword>
<evidence type="ECO:0000256" key="3">
    <source>
        <dbReference type="ARBA" id="ARBA00023015"/>
    </source>
</evidence>
<comment type="similarity">
    <text evidence="2">Belongs to the bZIP family.</text>
</comment>
<keyword evidence="12" id="KW-1185">Reference proteome</keyword>
<evidence type="ECO:0000256" key="6">
    <source>
        <dbReference type="ARBA" id="ARBA00023242"/>
    </source>
</evidence>
<feature type="compositionally biased region" description="Basic and acidic residues" evidence="8">
    <location>
        <begin position="324"/>
        <end position="336"/>
    </location>
</feature>
<feature type="coiled-coil region" evidence="7">
    <location>
        <begin position="351"/>
        <end position="385"/>
    </location>
</feature>
<dbReference type="EnsemblMetazoa" id="GMOY008126-RA">
    <property type="protein sequence ID" value="GMOY008126-PA"/>
    <property type="gene ID" value="GMOY008126"/>
</dbReference>
<protein>
    <submittedName>
        <fullName evidence="10 11">Activating transcription factor 4</fullName>
    </submittedName>
</protein>
<dbReference type="Pfam" id="PF00170">
    <property type="entry name" value="bZIP_1"/>
    <property type="match status" value="1"/>
</dbReference>
<evidence type="ECO:0000313" key="10">
    <source>
        <dbReference type="EMBL" id="ADD20536.1"/>
    </source>
</evidence>
<dbReference type="PROSITE" id="PS50217">
    <property type="entry name" value="BZIP"/>
    <property type="match status" value="1"/>
</dbReference>
<evidence type="ECO:0000259" key="9">
    <source>
        <dbReference type="PROSITE" id="PS50217"/>
    </source>
</evidence>
<dbReference type="InterPro" id="IPR004827">
    <property type="entry name" value="bZIP"/>
</dbReference>
<keyword evidence="4" id="KW-0238">DNA-binding</keyword>
<proteinExistence type="evidence at transcript level"/>
<dbReference type="InterPro" id="IPR046347">
    <property type="entry name" value="bZIP_sf"/>
</dbReference>
<name>D3TS58_GLOMM</name>
<dbReference type="GO" id="GO:0005634">
    <property type="term" value="C:nucleus"/>
    <property type="evidence" value="ECO:0007669"/>
    <property type="project" value="UniProtKB-SubCell"/>
</dbReference>
<evidence type="ECO:0000256" key="7">
    <source>
        <dbReference type="SAM" id="Coils"/>
    </source>
</evidence>
<feature type="domain" description="BZIP" evidence="9">
    <location>
        <begin position="326"/>
        <end position="389"/>
    </location>
</feature>
<dbReference type="EMBL" id="EZ424260">
    <property type="protein sequence ID" value="ADD20536.1"/>
    <property type="molecule type" value="mRNA"/>
</dbReference>
<reference evidence="11" key="5">
    <citation type="submission" date="2016-07" db="UniProtKB">
        <authorList>
            <consortium name="VectorBase"/>
        </authorList>
    </citation>
    <scope>IDENTIFICATION</scope>
    <source>
        <strain evidence="11">Yale</strain>
    </source>
</reference>
<dbReference type="AlphaFoldDB" id="D3TS58"/>
<dbReference type="PANTHER" id="PTHR13044:SF14">
    <property type="entry name" value="CRYPTOCEPHAL, ISOFORM A"/>
    <property type="match status" value="1"/>
</dbReference>
<evidence type="ECO:0000256" key="4">
    <source>
        <dbReference type="ARBA" id="ARBA00023125"/>
    </source>
</evidence>
<dbReference type="Gene3D" id="1.20.5.170">
    <property type="match status" value="1"/>
</dbReference>
<feature type="compositionally biased region" description="Low complexity" evidence="8">
    <location>
        <begin position="154"/>
        <end position="187"/>
    </location>
</feature>
<dbReference type="GO" id="GO:0001228">
    <property type="term" value="F:DNA-binding transcription activator activity, RNA polymerase II-specific"/>
    <property type="evidence" value="ECO:0007669"/>
    <property type="project" value="TreeGrafter"/>
</dbReference>
<comment type="subcellular location">
    <subcellularLocation>
        <location evidence="1">Nucleus</location>
    </subcellularLocation>
</comment>
<dbReference type="SMART" id="SM00338">
    <property type="entry name" value="BRLZ"/>
    <property type="match status" value="1"/>
</dbReference>
<keyword evidence="5" id="KW-0804">Transcription</keyword>
<reference evidence="10" key="1">
    <citation type="journal article" date="2010" name="BMC Genomics">
        <title>An insight into the sialome of Glossina morsitans morsitans.</title>
        <authorList>
            <person name="Alves-Silva J."/>
            <person name="Ribeiro J.M."/>
            <person name="Van Den Abbeele J."/>
            <person name="Attardo G."/>
            <person name="Hao Z."/>
            <person name="Haines L.R."/>
            <person name="Soares M.B."/>
            <person name="Berriman M."/>
            <person name="Aksoy S."/>
            <person name="Lehane M.J."/>
        </authorList>
    </citation>
    <scope>NUCLEOTIDE SEQUENCE</scope>
    <source>
        <tissue evidence="10">Salivary gland</tissue>
    </source>
</reference>
<dbReference type="GO" id="GO:0000977">
    <property type="term" value="F:RNA polymerase II transcription regulatory region sequence-specific DNA binding"/>
    <property type="evidence" value="ECO:0007669"/>
    <property type="project" value="TreeGrafter"/>
</dbReference>
<keyword evidence="7" id="KW-0175">Coiled coil</keyword>
<dbReference type="SUPFAM" id="SSF57959">
    <property type="entry name" value="Leucine zipper domain"/>
    <property type="match status" value="1"/>
</dbReference>
<reference evidence="11" key="6">
    <citation type="submission" date="2021-02" db="UniProtKB">
        <authorList>
            <consortium name="EnsemblMetazoa"/>
        </authorList>
    </citation>
    <scope>IDENTIFICATION</scope>
    <source>
        <strain evidence="11">Yale</strain>
    </source>
</reference>
<accession>D3TS58</accession>
<feature type="compositionally biased region" description="Polar residues" evidence="8">
    <location>
        <begin position="293"/>
        <end position="312"/>
    </location>
</feature>
<evidence type="ECO:0000313" key="11">
    <source>
        <dbReference type="EnsemblMetazoa" id="GMOY008126-PA"/>
    </source>
</evidence>
<organism evidence="10">
    <name type="scientific">Glossina morsitans morsitans</name>
    <name type="common">Savannah tsetse fly</name>
    <dbReference type="NCBI Taxonomy" id="37546"/>
    <lineage>
        <taxon>Eukaryota</taxon>
        <taxon>Metazoa</taxon>
        <taxon>Ecdysozoa</taxon>
        <taxon>Arthropoda</taxon>
        <taxon>Hexapoda</taxon>
        <taxon>Insecta</taxon>
        <taxon>Pterygota</taxon>
        <taxon>Neoptera</taxon>
        <taxon>Endopterygota</taxon>
        <taxon>Diptera</taxon>
        <taxon>Brachycera</taxon>
        <taxon>Muscomorpha</taxon>
        <taxon>Hippoboscoidea</taxon>
        <taxon>Glossinidae</taxon>
        <taxon>Glossina</taxon>
    </lineage>
</organism>
<dbReference type="PROSITE" id="PS00036">
    <property type="entry name" value="BZIP_BASIC"/>
    <property type="match status" value="1"/>
</dbReference>
<evidence type="ECO:0000313" key="12">
    <source>
        <dbReference type="Proteomes" id="UP000092444"/>
    </source>
</evidence>
<feature type="region of interest" description="Disordered" evidence="8">
    <location>
        <begin position="154"/>
        <end position="188"/>
    </location>
</feature>
<reference evidence="12" key="4">
    <citation type="submission" date="2014-03" db="EMBL/GenBank/DDBJ databases">
        <title>Genome Sequence of the Tsetse Fly (Glossina morsitans): Vector of African Trypanosomiasis.</title>
        <authorList>
            <consortium name="International Glossina Genome Initiative W.H.O."/>
            <person name="Lawson D."/>
        </authorList>
    </citation>
    <scope>NUCLEOTIDE SEQUENCE [LARGE SCALE GENOMIC DNA]</scope>
    <source>
        <strain evidence="12">Yale</strain>
    </source>
</reference>
<reference evidence="10" key="2">
    <citation type="submission" date="2010-01" db="EMBL/GenBank/DDBJ databases">
        <authorList>
            <consortium name="International Glossina Genome Initiative"/>
            <person name="da Silva J."/>
            <person name="Ribeiro J.M.C."/>
            <person name="Abbeele J.V."/>
            <person name="Attardo G."/>
            <person name="Hao Z."/>
            <person name="Haines L.R."/>
            <person name="Soares M.B."/>
            <person name="Berriman M."/>
            <person name="Aksoy S."/>
            <person name="Lehane M.J."/>
        </authorList>
    </citation>
    <scope>NUCLEOTIDE SEQUENCE</scope>
    <source>
        <tissue evidence="10">Salivary gland</tissue>
    </source>
</reference>
<dbReference type="STRING" id="37546.D3TS58"/>
<dbReference type="Proteomes" id="UP000092444">
    <property type="component" value="Unassembled WGS sequence"/>
</dbReference>
<dbReference type="PANTHER" id="PTHR13044">
    <property type="entry name" value="ACTIVATING TRANSCRIPTION FACTOR ATF 4/5"/>
    <property type="match status" value="1"/>
</dbReference>
<feature type="compositionally biased region" description="Polar residues" evidence="8">
    <location>
        <begin position="269"/>
        <end position="282"/>
    </location>
</feature>
<evidence type="ECO:0000256" key="5">
    <source>
        <dbReference type="ARBA" id="ARBA00023163"/>
    </source>
</evidence>
<sequence>MKFNSVTTTAALTIYNINNLPTMESLALPRDLYWDGKFEPISPPSSQLFSIYDELNGSWISGENFANDITIISNDDIELKHDMNLTEELLGNDEELVVEFYDMHEENFYTPFQSLDNSLEDVVGISTHVTKVQAPVNATNFSLPNSTPEVSILTQLTPPSSPPQSFASPVQHHSPASAAPVPSATTAENNLPLNFSDVFHHVSESTSLTTSPTEANQSEFVFGTNWNNNTQSSLPAASPLSEDELAREMQIVDDILKSAAEELFDETESQSSVSLAPSQTDDITTDDEWLPSSGGSSPVQASAIDSLSSSNKVNKKRTRPYGRAPEDRKIRKKEQNKNAATRYRQKKKLEMENVLVEEQDLVQRNDELNRQLTEHKREAKYLKKLIREFYKDKFSN</sequence>
<dbReference type="EMBL" id="CCAG010021597">
    <property type="status" value="NOT_ANNOTATED_CDS"/>
    <property type="molecule type" value="Genomic_DNA"/>
</dbReference>
<keyword evidence="3" id="KW-0805">Transcription regulation</keyword>
<evidence type="ECO:0000256" key="1">
    <source>
        <dbReference type="ARBA" id="ARBA00004123"/>
    </source>
</evidence>
<dbReference type="CDD" id="cd14692">
    <property type="entry name" value="bZIP_ATF4"/>
    <property type="match status" value="1"/>
</dbReference>
<evidence type="ECO:0000256" key="2">
    <source>
        <dbReference type="ARBA" id="ARBA00007163"/>
    </source>
</evidence>
<evidence type="ECO:0000256" key="8">
    <source>
        <dbReference type="SAM" id="MobiDB-lite"/>
    </source>
</evidence>